<gene>
    <name evidence="6" type="ORF">WJX84_007303</name>
</gene>
<dbReference type="PANTHER" id="PTHR22958">
    <property type="entry name" value="GLYCEROPHOSPHORYL DIESTER PHOSPHODIESTERASE"/>
    <property type="match status" value="1"/>
</dbReference>
<keyword evidence="2" id="KW-0319">Glycerol metabolism</keyword>
<dbReference type="Gene3D" id="3.20.20.190">
    <property type="entry name" value="Phosphatidylinositol (PI) phosphodiesterase"/>
    <property type="match status" value="1"/>
</dbReference>
<evidence type="ECO:0000256" key="4">
    <source>
        <dbReference type="ARBA" id="ARBA00047512"/>
    </source>
</evidence>
<dbReference type="GO" id="GO:0008889">
    <property type="term" value="F:glycerophosphodiester phosphodiesterase activity"/>
    <property type="evidence" value="ECO:0007669"/>
    <property type="project" value="UniProtKB-EC"/>
</dbReference>
<reference evidence="6 7" key="1">
    <citation type="journal article" date="2024" name="Nat. Commun.">
        <title>Phylogenomics reveals the evolutionary origins of lichenization in chlorophyte algae.</title>
        <authorList>
            <person name="Puginier C."/>
            <person name="Libourel C."/>
            <person name="Otte J."/>
            <person name="Skaloud P."/>
            <person name="Haon M."/>
            <person name="Grisel S."/>
            <person name="Petersen M."/>
            <person name="Berrin J.G."/>
            <person name="Delaux P.M."/>
            <person name="Dal Grande F."/>
            <person name="Keller J."/>
        </authorList>
    </citation>
    <scope>NUCLEOTIDE SEQUENCE [LARGE SCALE GENOMIC DNA]</scope>
    <source>
        <strain evidence="6 7">SAG 2523</strain>
    </source>
</reference>
<organism evidence="6 7">
    <name type="scientific">Apatococcus fuscideae</name>
    <dbReference type="NCBI Taxonomy" id="2026836"/>
    <lineage>
        <taxon>Eukaryota</taxon>
        <taxon>Viridiplantae</taxon>
        <taxon>Chlorophyta</taxon>
        <taxon>core chlorophytes</taxon>
        <taxon>Trebouxiophyceae</taxon>
        <taxon>Chlorellales</taxon>
        <taxon>Chlorellaceae</taxon>
        <taxon>Apatococcus</taxon>
    </lineage>
</organism>
<evidence type="ECO:0000259" key="5">
    <source>
        <dbReference type="PROSITE" id="PS51704"/>
    </source>
</evidence>
<dbReference type="Proteomes" id="UP001485043">
    <property type="component" value="Unassembled WGS sequence"/>
</dbReference>
<comment type="catalytic activity">
    <reaction evidence="4">
        <text>a sn-glycero-3-phosphodiester + H2O = an alcohol + sn-glycerol 3-phosphate + H(+)</text>
        <dbReference type="Rhea" id="RHEA:12969"/>
        <dbReference type="ChEBI" id="CHEBI:15377"/>
        <dbReference type="ChEBI" id="CHEBI:15378"/>
        <dbReference type="ChEBI" id="CHEBI:30879"/>
        <dbReference type="ChEBI" id="CHEBI:57597"/>
        <dbReference type="ChEBI" id="CHEBI:83408"/>
        <dbReference type="EC" id="3.1.4.46"/>
    </reaction>
</comment>
<feature type="domain" description="GP-PDE" evidence="5">
    <location>
        <begin position="35"/>
        <end position="325"/>
    </location>
</feature>
<dbReference type="EC" id="3.1.4.46" evidence="1"/>
<dbReference type="PANTHER" id="PTHR22958:SF1">
    <property type="entry name" value="GLYCEROPHOSPHOCHOLINE PHOSPHODIESTERASE GPCPD1"/>
    <property type="match status" value="1"/>
</dbReference>
<dbReference type="InterPro" id="IPR030395">
    <property type="entry name" value="GP_PDE_dom"/>
</dbReference>
<dbReference type="CDD" id="cd08572">
    <property type="entry name" value="GDPD_GDE5_like"/>
    <property type="match status" value="1"/>
</dbReference>
<evidence type="ECO:0000313" key="6">
    <source>
        <dbReference type="EMBL" id="KAK9861650.1"/>
    </source>
</evidence>
<dbReference type="AlphaFoldDB" id="A0AAW1SYS1"/>
<sequence>MSAAAAHLRQELFEGKFAIGGHRGSGMNILGTAHPLTAQYHKLHPTNLAIRENTVPSFQRAAGNGASFVEFDVQVTKDKVPVIWHDDQVCFRQGEAQVQQRPVSSFAASEFTSLRRADSPVQLVRRKITAAGFSDTEFDDWTVETEAPLPTLTELLQTVPESIGFDLEVKMTTPSAQLATEPEEIDRVVQPILSVVLQARQHSFRKMLFSSFDPEVCQALRERQQDVPVFLLSTGPISLKPHSDQRRNTVSAAIDWARKADLQGLVLDSSCFKTEPDAPRAAEQLGLVTLTYGIANNVPEWIQHQRQLGVAAVVTDNLPVIVQSASS</sequence>
<dbReference type="GO" id="GO:0046475">
    <property type="term" value="P:glycerophospholipid catabolic process"/>
    <property type="evidence" value="ECO:0007669"/>
    <property type="project" value="TreeGrafter"/>
</dbReference>
<evidence type="ECO:0000256" key="1">
    <source>
        <dbReference type="ARBA" id="ARBA00012247"/>
    </source>
</evidence>
<evidence type="ECO:0000313" key="7">
    <source>
        <dbReference type="Proteomes" id="UP001485043"/>
    </source>
</evidence>
<evidence type="ECO:0000256" key="2">
    <source>
        <dbReference type="ARBA" id="ARBA00022798"/>
    </source>
</evidence>
<comment type="caution">
    <text evidence="6">The sequence shown here is derived from an EMBL/GenBank/DDBJ whole genome shotgun (WGS) entry which is preliminary data.</text>
</comment>
<evidence type="ECO:0000256" key="3">
    <source>
        <dbReference type="ARBA" id="ARBA00022801"/>
    </source>
</evidence>
<dbReference type="InterPro" id="IPR051578">
    <property type="entry name" value="GDPD"/>
</dbReference>
<name>A0AAW1SYS1_9CHLO</name>
<dbReference type="GO" id="GO:0006071">
    <property type="term" value="P:glycerol metabolic process"/>
    <property type="evidence" value="ECO:0007669"/>
    <property type="project" value="UniProtKB-KW"/>
</dbReference>
<dbReference type="Pfam" id="PF03009">
    <property type="entry name" value="GDPD"/>
    <property type="match status" value="1"/>
</dbReference>
<keyword evidence="3" id="KW-0378">Hydrolase</keyword>
<dbReference type="PROSITE" id="PS51704">
    <property type="entry name" value="GP_PDE"/>
    <property type="match status" value="1"/>
</dbReference>
<dbReference type="InterPro" id="IPR017946">
    <property type="entry name" value="PLC-like_Pdiesterase_TIM-brl"/>
</dbReference>
<keyword evidence="7" id="KW-1185">Reference proteome</keyword>
<protein>
    <recommendedName>
        <fullName evidence="1">glycerophosphodiester phosphodiesterase</fullName>
        <ecNumber evidence="1">3.1.4.46</ecNumber>
    </recommendedName>
</protein>
<accession>A0AAW1SYS1</accession>
<proteinExistence type="predicted"/>
<dbReference type="EMBL" id="JALJOV010000722">
    <property type="protein sequence ID" value="KAK9861650.1"/>
    <property type="molecule type" value="Genomic_DNA"/>
</dbReference>
<dbReference type="SUPFAM" id="SSF51695">
    <property type="entry name" value="PLC-like phosphodiesterases"/>
    <property type="match status" value="1"/>
</dbReference>